<organism evidence="3 4">
    <name type="scientific">Candidatus Anaerobiospirillum pullicola</name>
    <dbReference type="NCBI Taxonomy" id="2838451"/>
    <lineage>
        <taxon>Bacteria</taxon>
        <taxon>Pseudomonadati</taxon>
        <taxon>Pseudomonadota</taxon>
        <taxon>Gammaproteobacteria</taxon>
        <taxon>Aeromonadales</taxon>
        <taxon>Succinivibrionaceae</taxon>
        <taxon>Anaerobiospirillum</taxon>
    </lineage>
</organism>
<dbReference type="Proteomes" id="UP000733611">
    <property type="component" value="Unassembled WGS sequence"/>
</dbReference>
<evidence type="ECO:0000256" key="1">
    <source>
        <dbReference type="SAM" id="Coils"/>
    </source>
</evidence>
<dbReference type="EMBL" id="JAHLFE010000227">
    <property type="protein sequence ID" value="MBU3845356.1"/>
    <property type="molecule type" value="Genomic_DNA"/>
</dbReference>
<reference evidence="3" key="1">
    <citation type="journal article" date="2021" name="PeerJ">
        <title>Extensive microbial diversity within the chicken gut microbiome revealed by metagenomics and culture.</title>
        <authorList>
            <person name="Gilroy R."/>
            <person name="Ravi A."/>
            <person name="Getino M."/>
            <person name="Pursley I."/>
            <person name="Horton D.L."/>
            <person name="Alikhan N.F."/>
            <person name="Baker D."/>
            <person name="Gharbi K."/>
            <person name="Hall N."/>
            <person name="Watson M."/>
            <person name="Adriaenssens E.M."/>
            <person name="Foster-Nyarko E."/>
            <person name="Jarju S."/>
            <person name="Secka A."/>
            <person name="Antonio M."/>
            <person name="Oren A."/>
            <person name="Chaudhuri R.R."/>
            <person name="La Ragione R."/>
            <person name="Hildebrand F."/>
            <person name="Pallen M.J."/>
        </authorList>
    </citation>
    <scope>NUCLEOTIDE SEQUENCE</scope>
    <source>
        <strain evidence="3">378</strain>
    </source>
</reference>
<feature type="coiled-coil region" evidence="1">
    <location>
        <begin position="212"/>
        <end position="242"/>
    </location>
</feature>
<name>A0A948TI74_9GAMM</name>
<keyword evidence="1" id="KW-0175">Coiled coil</keyword>
<feature type="compositionally biased region" description="Low complexity" evidence="2">
    <location>
        <begin position="162"/>
        <end position="173"/>
    </location>
</feature>
<dbReference type="AlphaFoldDB" id="A0A948TI74"/>
<comment type="caution">
    <text evidence="3">The sequence shown here is derived from an EMBL/GenBank/DDBJ whole genome shotgun (WGS) entry which is preliminary data.</text>
</comment>
<feature type="compositionally biased region" description="Low complexity" evidence="2">
    <location>
        <begin position="7"/>
        <end position="69"/>
    </location>
</feature>
<accession>A0A948TI74</accession>
<feature type="region of interest" description="Disordered" evidence="2">
    <location>
        <begin position="1"/>
        <end position="69"/>
    </location>
</feature>
<proteinExistence type="predicted"/>
<evidence type="ECO:0000256" key="2">
    <source>
        <dbReference type="SAM" id="MobiDB-lite"/>
    </source>
</evidence>
<sequence>MNSNNHQAPAPQAQGPSPQQAKSSWQQQIQMQKLQLQLQQQQQQQNQPAAPQTEMPANTTTNNTPLPLPTNLQRQMMALIQKGYGPTTLLASLAINPAVAQTSVLSRSHASPLALAAAAKAVMSNKPSGEQPLNGTQSHDSNSPARNAVSADSDCEFHRDSGSNGNNSNSQGNLTVSDACFGQGNDADNYMYVRNKQFKVPLTPAGASLTMMALHHEQVQALQQQNNALTAAEQQALRQAQQAVQDFTQAQSLLAEASWQAGHSIVVPISALEPATPQLANTGYNSSSPRLSANEQGTTAFTVAEGAGVSQGGAAAAATNVGMVQEAGLPAHRDHHDSGANGAYHPHGSRDHYDGTTDVTTAPQAQSQPLPQPLPQQVAAAHTTVSASQGQHATIPNSTLAQTGAPQRSLRKSIAGKSLQEIERENQERNAHYHEVVKTKGRLAALGLEPKPLRSKLLERVMGFKPNVPSGQHSS</sequence>
<gene>
    <name evidence="3" type="ORF">H9847_10945</name>
</gene>
<feature type="region of interest" description="Disordered" evidence="2">
    <location>
        <begin position="125"/>
        <end position="173"/>
    </location>
</feature>
<evidence type="ECO:0000313" key="3">
    <source>
        <dbReference type="EMBL" id="MBU3845356.1"/>
    </source>
</evidence>
<feature type="compositionally biased region" description="Polar residues" evidence="2">
    <location>
        <begin position="125"/>
        <end position="145"/>
    </location>
</feature>
<feature type="region of interest" description="Disordered" evidence="2">
    <location>
        <begin position="331"/>
        <end position="375"/>
    </location>
</feature>
<feature type="compositionally biased region" description="Low complexity" evidence="2">
    <location>
        <begin position="362"/>
        <end position="375"/>
    </location>
</feature>
<protein>
    <submittedName>
        <fullName evidence="3">Uncharacterized protein</fullName>
    </submittedName>
</protein>
<reference evidence="3" key="2">
    <citation type="submission" date="2021-04" db="EMBL/GenBank/DDBJ databases">
        <authorList>
            <person name="Gilroy R."/>
        </authorList>
    </citation>
    <scope>NUCLEOTIDE SEQUENCE</scope>
    <source>
        <strain evidence="3">378</strain>
    </source>
</reference>
<evidence type="ECO:0000313" key="4">
    <source>
        <dbReference type="Proteomes" id="UP000733611"/>
    </source>
</evidence>